<dbReference type="InterPro" id="IPR019591">
    <property type="entry name" value="Mrp/NBP35_ATP-bd"/>
</dbReference>
<dbReference type="HAMAP" id="MF_02040">
    <property type="entry name" value="Mrp_NBP35"/>
    <property type="match status" value="1"/>
</dbReference>
<dbReference type="InterPro" id="IPR027417">
    <property type="entry name" value="P-loop_NTPase"/>
</dbReference>
<keyword evidence="5 6" id="KW-0411">Iron-sulfur</keyword>
<dbReference type="PROSITE" id="PS01215">
    <property type="entry name" value="MRP"/>
    <property type="match status" value="1"/>
</dbReference>
<evidence type="ECO:0000256" key="3">
    <source>
        <dbReference type="ARBA" id="ARBA00022840"/>
    </source>
</evidence>
<keyword evidence="2 6" id="KW-0547">Nucleotide-binding</keyword>
<dbReference type="GO" id="GO:0005829">
    <property type="term" value="C:cytosol"/>
    <property type="evidence" value="ECO:0007669"/>
    <property type="project" value="TreeGrafter"/>
</dbReference>
<dbReference type="KEGG" id="dvl:Dvul_0928"/>
<dbReference type="HOGENOM" id="CLU_024839_0_1_7"/>
<dbReference type="GO" id="GO:0051536">
    <property type="term" value="F:iron-sulfur cluster binding"/>
    <property type="evidence" value="ECO:0007669"/>
    <property type="project" value="UniProtKB-UniRule"/>
</dbReference>
<dbReference type="InterPro" id="IPR000808">
    <property type="entry name" value="Mrp-like_CS"/>
</dbReference>
<dbReference type="Gene3D" id="3.40.50.300">
    <property type="entry name" value="P-loop containing nucleotide triphosphate hydrolases"/>
    <property type="match status" value="1"/>
</dbReference>
<organism evidence="7 8">
    <name type="scientific">Nitratidesulfovibrio vulgaris (strain DP4)</name>
    <name type="common">Desulfovibrio vulgaris</name>
    <dbReference type="NCBI Taxonomy" id="391774"/>
    <lineage>
        <taxon>Bacteria</taxon>
        <taxon>Pseudomonadati</taxon>
        <taxon>Thermodesulfobacteriota</taxon>
        <taxon>Desulfovibrionia</taxon>
        <taxon>Desulfovibrionales</taxon>
        <taxon>Desulfovibrionaceae</taxon>
        <taxon>Nitratidesulfovibrio</taxon>
    </lineage>
</organism>
<accession>A0A0H3A658</accession>
<comment type="similarity">
    <text evidence="6">Belongs to the Mrp/NBP35 ATP-binding proteins family.</text>
</comment>
<dbReference type="AlphaFoldDB" id="A0A0H3A658"/>
<dbReference type="EMBL" id="CP000527">
    <property type="protein sequence ID" value="ABM27949.1"/>
    <property type="molecule type" value="Genomic_DNA"/>
</dbReference>
<evidence type="ECO:0000256" key="1">
    <source>
        <dbReference type="ARBA" id="ARBA00022723"/>
    </source>
</evidence>
<dbReference type="FunFam" id="3.40.50.300:FF:001119">
    <property type="entry name" value="Iron-sulfur cluster carrier protein"/>
    <property type="match status" value="1"/>
</dbReference>
<keyword evidence="4 6" id="KW-0408">Iron</keyword>
<evidence type="ECO:0000256" key="6">
    <source>
        <dbReference type="HAMAP-Rule" id="MF_02040"/>
    </source>
</evidence>
<dbReference type="GO" id="GO:0016887">
    <property type="term" value="F:ATP hydrolysis activity"/>
    <property type="evidence" value="ECO:0007669"/>
    <property type="project" value="UniProtKB-UniRule"/>
</dbReference>
<evidence type="ECO:0000256" key="4">
    <source>
        <dbReference type="ARBA" id="ARBA00023004"/>
    </source>
</evidence>
<feature type="binding site" evidence="6">
    <location>
        <begin position="49"/>
        <end position="56"/>
    </location>
    <ligand>
        <name>ATP</name>
        <dbReference type="ChEBI" id="CHEBI:30616"/>
    </ligand>
</feature>
<keyword evidence="6" id="KW-0378">Hydrolase</keyword>
<dbReference type="SUPFAM" id="SSF52540">
    <property type="entry name" value="P-loop containing nucleoside triphosphate hydrolases"/>
    <property type="match status" value="1"/>
</dbReference>
<dbReference type="RefSeq" id="WP_010939603.1">
    <property type="nucleotide sequence ID" value="NC_008751.1"/>
</dbReference>
<comment type="function">
    <text evidence="6">Binds and transfers iron-sulfur (Fe-S) clusters to target apoproteins. Can hydrolyze ATP.</text>
</comment>
<evidence type="ECO:0000313" key="8">
    <source>
        <dbReference type="Proteomes" id="UP000009173"/>
    </source>
</evidence>
<dbReference type="Pfam" id="PF10609">
    <property type="entry name" value="ParA"/>
    <property type="match status" value="1"/>
</dbReference>
<proteinExistence type="inferred from homology"/>
<dbReference type="CDD" id="cd02037">
    <property type="entry name" value="Mrp_NBP35"/>
    <property type="match status" value="1"/>
</dbReference>
<reference evidence="8" key="1">
    <citation type="journal article" date="2009" name="Environ. Microbiol.">
        <title>Contribution of mobile genetic elements to Desulfovibrio vulgaris genome plasticity.</title>
        <authorList>
            <person name="Walker C.B."/>
            <person name="Stolyar S."/>
            <person name="Chivian D."/>
            <person name="Pinel N."/>
            <person name="Gabster J.A."/>
            <person name="Dehal P.S."/>
            <person name="He Z."/>
            <person name="Yang Z.K."/>
            <person name="Yen H.C."/>
            <person name="Zhou J."/>
            <person name="Wall J.D."/>
            <person name="Hazen T.C."/>
            <person name="Arkin A.P."/>
            <person name="Stahl D.A."/>
        </authorList>
    </citation>
    <scope>NUCLEOTIDE SEQUENCE [LARGE SCALE GENOMIC DNA]</scope>
    <source>
        <strain evidence="8">DP4</strain>
    </source>
</reference>
<comment type="subunit">
    <text evidence="6">Homodimer.</text>
</comment>
<gene>
    <name evidence="7" type="ordered locus">Dvul_0928</name>
</gene>
<evidence type="ECO:0000256" key="5">
    <source>
        <dbReference type="ARBA" id="ARBA00023014"/>
    </source>
</evidence>
<dbReference type="GO" id="GO:0016226">
    <property type="term" value="P:iron-sulfur cluster assembly"/>
    <property type="evidence" value="ECO:0007669"/>
    <property type="project" value="InterPro"/>
</dbReference>
<dbReference type="GO" id="GO:0140663">
    <property type="term" value="F:ATP-dependent FeS chaperone activity"/>
    <property type="evidence" value="ECO:0007669"/>
    <property type="project" value="InterPro"/>
</dbReference>
<dbReference type="PANTHER" id="PTHR23264:SF19">
    <property type="entry name" value="CYTOSOLIC FE-S CLUSTER ASSEMBLY FACTOR NUBP2"/>
    <property type="match status" value="1"/>
</dbReference>
<evidence type="ECO:0000313" key="7">
    <source>
        <dbReference type="EMBL" id="ABM27949.1"/>
    </source>
</evidence>
<keyword evidence="3 6" id="KW-0067">ATP-binding</keyword>
<dbReference type="PANTHER" id="PTHR23264">
    <property type="entry name" value="NUCLEOTIDE-BINDING PROTEIN NBP35 YEAST -RELATED"/>
    <property type="match status" value="1"/>
</dbReference>
<dbReference type="GO" id="GO:0046872">
    <property type="term" value="F:metal ion binding"/>
    <property type="evidence" value="ECO:0007669"/>
    <property type="project" value="UniProtKB-KW"/>
</dbReference>
<evidence type="ECO:0000256" key="2">
    <source>
        <dbReference type="ARBA" id="ARBA00022741"/>
    </source>
</evidence>
<dbReference type="InterPro" id="IPR033756">
    <property type="entry name" value="YlxH/NBP35"/>
</dbReference>
<sequence>MSEACSGCSSTAQGGCGGSGAQDLEAMAAQKRLKDNLARIRHRIVVMSGKGGVGKSTVAANLAAGLALAGKRVGLLDVDVHGPSIPRLLCLDQSKVDVEGDLIKPVMWGDNLKVMSLGFFLPNGQQAVIWRGPVKIGFIQQLVGDVEWGDLDYLIVDCPPGTGDEPLSAVQLLNPGAHALVVTTPQAVAIDDVRRSLGFCAEIGIPVLGLVENMSGIVCSQCGNIEELFGKGGGEALAKEMAVPFLAALPLDPQVVRSGDEGWVYIKHHPERPTALALRPVIDAALGLDAAKA</sequence>
<keyword evidence="1 6" id="KW-0479">Metal-binding</keyword>
<protein>
    <recommendedName>
        <fullName evidence="6">Iron-sulfur cluster carrier protein</fullName>
    </recommendedName>
</protein>
<dbReference type="SMR" id="A0A0H3A658"/>
<name>A0A0H3A658_NITV4</name>
<dbReference type="Proteomes" id="UP000009173">
    <property type="component" value="Chromosome"/>
</dbReference>
<dbReference type="GO" id="GO:0005524">
    <property type="term" value="F:ATP binding"/>
    <property type="evidence" value="ECO:0007669"/>
    <property type="project" value="UniProtKB-UniRule"/>
</dbReference>